<evidence type="ECO:0000313" key="2">
    <source>
        <dbReference type="EMBL" id="TYG53085.1"/>
    </source>
</evidence>
<name>A0A5D2B9X0_GOSDA</name>
<gene>
    <name evidence="2" type="ORF">ES288_D09G081100v1</name>
</gene>
<protein>
    <submittedName>
        <fullName evidence="2">Uncharacterized protein</fullName>
    </submittedName>
</protein>
<evidence type="ECO:0000313" key="3">
    <source>
        <dbReference type="Proteomes" id="UP000323506"/>
    </source>
</evidence>
<dbReference type="EMBL" id="CM017709">
    <property type="protein sequence ID" value="TYG53085.1"/>
    <property type="molecule type" value="Genomic_DNA"/>
</dbReference>
<dbReference type="AlphaFoldDB" id="A0A5D2B9X0"/>
<sequence>MVDSQPLDTKGVFGGNLGESPTLTTVHPPVQVQDTIITAWTIRHPTHNRNDLIARVELYQLRYIPRAKWSIHEGVRCFFYSFPWCSWAILDLN</sequence>
<accession>A0A5D2B9X0</accession>
<feature type="region of interest" description="Disordered" evidence="1">
    <location>
        <begin position="1"/>
        <end position="24"/>
    </location>
</feature>
<dbReference type="Proteomes" id="UP000323506">
    <property type="component" value="Chromosome D09"/>
</dbReference>
<proteinExistence type="predicted"/>
<reference evidence="2 3" key="1">
    <citation type="submission" date="2019-06" db="EMBL/GenBank/DDBJ databases">
        <title>WGS assembly of Gossypium darwinii.</title>
        <authorList>
            <person name="Chen Z.J."/>
            <person name="Sreedasyam A."/>
            <person name="Ando A."/>
            <person name="Song Q."/>
            <person name="De L."/>
            <person name="Hulse-Kemp A."/>
            <person name="Ding M."/>
            <person name="Ye W."/>
            <person name="Kirkbride R."/>
            <person name="Jenkins J."/>
            <person name="Plott C."/>
            <person name="Lovell J."/>
            <person name="Lin Y.-M."/>
            <person name="Vaughn R."/>
            <person name="Liu B."/>
            <person name="Li W."/>
            <person name="Simpson S."/>
            <person name="Scheffler B."/>
            <person name="Saski C."/>
            <person name="Grover C."/>
            <person name="Hu G."/>
            <person name="Conover J."/>
            <person name="Carlson J."/>
            <person name="Shu S."/>
            <person name="Boston L."/>
            <person name="Williams M."/>
            <person name="Peterson D."/>
            <person name="Mcgee K."/>
            <person name="Jones D."/>
            <person name="Wendel J."/>
            <person name="Stelly D."/>
            <person name="Grimwood J."/>
            <person name="Schmutz J."/>
        </authorList>
    </citation>
    <scope>NUCLEOTIDE SEQUENCE [LARGE SCALE GENOMIC DNA]</scope>
    <source>
        <strain evidence="2">1808015.09</strain>
    </source>
</reference>
<organism evidence="2 3">
    <name type="scientific">Gossypium darwinii</name>
    <name type="common">Darwin's cotton</name>
    <name type="synonym">Gossypium barbadense var. darwinii</name>
    <dbReference type="NCBI Taxonomy" id="34276"/>
    <lineage>
        <taxon>Eukaryota</taxon>
        <taxon>Viridiplantae</taxon>
        <taxon>Streptophyta</taxon>
        <taxon>Embryophyta</taxon>
        <taxon>Tracheophyta</taxon>
        <taxon>Spermatophyta</taxon>
        <taxon>Magnoliopsida</taxon>
        <taxon>eudicotyledons</taxon>
        <taxon>Gunneridae</taxon>
        <taxon>Pentapetalae</taxon>
        <taxon>rosids</taxon>
        <taxon>malvids</taxon>
        <taxon>Malvales</taxon>
        <taxon>Malvaceae</taxon>
        <taxon>Malvoideae</taxon>
        <taxon>Gossypium</taxon>
    </lineage>
</organism>
<keyword evidence="3" id="KW-1185">Reference proteome</keyword>
<evidence type="ECO:0000256" key="1">
    <source>
        <dbReference type="SAM" id="MobiDB-lite"/>
    </source>
</evidence>